<name>A0A4Y2B398_ARAVE</name>
<sequence length="237" mass="27593">MYSIEQRVFLVLEYHRLERSPTVIKRSFQKRFNVPKGPDAKTISKLFAKFERTGNVDDNRVGNVGPRQTEVTPENVAKVSGIVQQNPRNNVRRIASETGLKRSTKQKILRNSLRMIPNKIQNHQAIPIKAVRQRFDFAHEILSMIDNEGFDVGCIWFTDESHFHLNGFVNKQNWRFWGSKNPHLCEEKPLHSPKVTAWVAVCSRGIIGPFFMRETISSELYITILEQFVSTQRWRID</sequence>
<dbReference type="Gene3D" id="3.30.420.10">
    <property type="entry name" value="Ribonuclease H-like superfamily/Ribonuclease H"/>
    <property type="match status" value="1"/>
</dbReference>
<protein>
    <recommendedName>
        <fullName evidence="1">DUF4817 domain-containing protein</fullName>
    </recommendedName>
</protein>
<dbReference type="EMBL" id="BGPR01158432">
    <property type="protein sequence ID" value="GBL86454.1"/>
    <property type="molecule type" value="Genomic_DNA"/>
</dbReference>
<dbReference type="InterPro" id="IPR036397">
    <property type="entry name" value="RNaseH_sf"/>
</dbReference>
<dbReference type="EMBL" id="BGPR01158458">
    <property type="protein sequence ID" value="GBL86537.1"/>
    <property type="molecule type" value="Genomic_DNA"/>
</dbReference>
<dbReference type="AlphaFoldDB" id="A0A4Y2B398"/>
<dbReference type="PANTHER" id="PTHR47326:SF1">
    <property type="entry name" value="HTH PSQ-TYPE DOMAIN-CONTAINING PROTEIN"/>
    <property type="match status" value="1"/>
</dbReference>
<evidence type="ECO:0000259" key="1">
    <source>
        <dbReference type="Pfam" id="PF16087"/>
    </source>
</evidence>
<comment type="caution">
    <text evidence="3">The sequence shown here is derived from an EMBL/GenBank/DDBJ whole genome shotgun (WGS) entry which is preliminary data.</text>
</comment>
<reference evidence="3 6" key="1">
    <citation type="journal article" date="2019" name="Sci. Rep.">
        <title>Orb-weaving spider Araneus ventricosus genome elucidates the spidroin gene catalogue.</title>
        <authorList>
            <person name="Kono N."/>
            <person name="Nakamura H."/>
            <person name="Ohtoshi R."/>
            <person name="Moran D.A.P."/>
            <person name="Shinohara A."/>
            <person name="Yoshida Y."/>
            <person name="Fujiwara M."/>
            <person name="Mori M."/>
            <person name="Tomita M."/>
            <person name="Arakawa K."/>
        </authorList>
    </citation>
    <scope>NUCLEOTIDE SEQUENCE [LARGE SCALE GENOMIC DNA]</scope>
</reference>
<dbReference type="PANTHER" id="PTHR47326">
    <property type="entry name" value="TRANSPOSABLE ELEMENT TC3 TRANSPOSASE-LIKE PROTEIN"/>
    <property type="match status" value="1"/>
</dbReference>
<evidence type="ECO:0000313" key="5">
    <source>
        <dbReference type="EMBL" id="GBL86537.1"/>
    </source>
</evidence>
<proteinExistence type="predicted"/>
<evidence type="ECO:0000313" key="4">
    <source>
        <dbReference type="EMBL" id="GBL86491.1"/>
    </source>
</evidence>
<dbReference type="Pfam" id="PF16087">
    <property type="entry name" value="DUF4817"/>
    <property type="match status" value="1"/>
</dbReference>
<dbReference type="EMBL" id="BGPR01158447">
    <property type="protein sequence ID" value="GBL86491.1"/>
    <property type="molecule type" value="Genomic_DNA"/>
</dbReference>
<feature type="domain" description="DUF4817" evidence="1">
    <location>
        <begin position="3"/>
        <end position="56"/>
    </location>
</feature>
<dbReference type="Proteomes" id="UP000499080">
    <property type="component" value="Unassembled WGS sequence"/>
</dbReference>
<evidence type="ECO:0000313" key="6">
    <source>
        <dbReference type="Proteomes" id="UP000499080"/>
    </source>
</evidence>
<gene>
    <name evidence="5" type="ORF">AVEN_150795_1</name>
    <name evidence="3" type="ORF">AVEN_16167_1</name>
    <name evidence="2" type="ORF">AVEN_192587_1</name>
    <name evidence="4" type="ORF">AVEN_64276_1</name>
</gene>
<evidence type="ECO:0000313" key="3">
    <source>
        <dbReference type="EMBL" id="GBL86468.1"/>
    </source>
</evidence>
<evidence type="ECO:0000313" key="2">
    <source>
        <dbReference type="EMBL" id="GBL86454.1"/>
    </source>
</evidence>
<dbReference type="EMBL" id="BGPR01158439">
    <property type="protein sequence ID" value="GBL86468.1"/>
    <property type="molecule type" value="Genomic_DNA"/>
</dbReference>
<organism evidence="3 6">
    <name type="scientific">Araneus ventricosus</name>
    <name type="common">Orbweaver spider</name>
    <name type="synonym">Epeira ventricosa</name>
    <dbReference type="NCBI Taxonomy" id="182803"/>
    <lineage>
        <taxon>Eukaryota</taxon>
        <taxon>Metazoa</taxon>
        <taxon>Ecdysozoa</taxon>
        <taxon>Arthropoda</taxon>
        <taxon>Chelicerata</taxon>
        <taxon>Arachnida</taxon>
        <taxon>Araneae</taxon>
        <taxon>Araneomorphae</taxon>
        <taxon>Entelegynae</taxon>
        <taxon>Araneoidea</taxon>
        <taxon>Araneidae</taxon>
        <taxon>Araneus</taxon>
    </lineage>
</organism>
<dbReference type="GO" id="GO:0003676">
    <property type="term" value="F:nucleic acid binding"/>
    <property type="evidence" value="ECO:0007669"/>
    <property type="project" value="InterPro"/>
</dbReference>
<accession>A0A4Y2B398</accession>
<keyword evidence="6" id="KW-1185">Reference proteome</keyword>
<dbReference type="InterPro" id="IPR032135">
    <property type="entry name" value="DUF4817"/>
</dbReference>